<feature type="compositionally biased region" description="Basic and acidic residues" evidence="1">
    <location>
        <begin position="46"/>
        <end position="66"/>
    </location>
</feature>
<reference evidence="3 4" key="1">
    <citation type="journal article" date="2013" name="Genome Announc.">
        <title>Draft Genome Sequence of the Methanotrophic Gammaproteobacterium Methyloglobulus morosus DSM 22980 Strain KoM1.</title>
        <authorList>
            <person name="Poehlein A."/>
            <person name="Deutzmann J.S."/>
            <person name="Daniel R."/>
            <person name="Simeonova D.D."/>
        </authorList>
    </citation>
    <scope>NUCLEOTIDE SEQUENCE [LARGE SCALE GENOMIC DNA]</scope>
    <source>
        <strain evidence="3 4">KoM1</strain>
    </source>
</reference>
<comment type="caution">
    <text evidence="3">The sequence shown here is derived from an EMBL/GenBank/DDBJ whole genome shotgun (WGS) entry which is preliminary data.</text>
</comment>
<gene>
    <name evidence="3" type="ORF">MGMO_81c00040</name>
</gene>
<dbReference type="EMBL" id="AYLO01000078">
    <property type="protein sequence ID" value="ESS71958.1"/>
    <property type="molecule type" value="Genomic_DNA"/>
</dbReference>
<keyword evidence="2" id="KW-0732">Signal</keyword>
<dbReference type="AlphaFoldDB" id="V5C5F7"/>
<dbReference type="Proteomes" id="UP000017842">
    <property type="component" value="Unassembled WGS sequence"/>
</dbReference>
<accession>V5C5F7</accession>
<feature type="region of interest" description="Disordered" evidence="1">
    <location>
        <begin position="33"/>
        <end position="90"/>
    </location>
</feature>
<feature type="signal peptide" evidence="2">
    <location>
        <begin position="1"/>
        <end position="29"/>
    </location>
</feature>
<dbReference type="eggNOG" id="ENOG5031XRY">
    <property type="taxonomic scope" value="Bacteria"/>
</dbReference>
<name>V5C5F7_9GAMM</name>
<sequence>MLHFKSKKIILPLYFCALSALLFPALTQAELGSSGSKAANQAAEQRAVKAEKAEKRKQEAEAKKAAEAQPGKPAEVQAPAAGQQESPTPQ</sequence>
<protein>
    <submittedName>
        <fullName evidence="3">Uncharacterized protein</fullName>
    </submittedName>
</protein>
<evidence type="ECO:0000256" key="1">
    <source>
        <dbReference type="SAM" id="MobiDB-lite"/>
    </source>
</evidence>
<keyword evidence="4" id="KW-1185">Reference proteome</keyword>
<dbReference type="RefSeq" id="WP_023494999.1">
    <property type="nucleotide sequence ID" value="NZ_AYLO01000078.1"/>
</dbReference>
<organism evidence="3 4">
    <name type="scientific">Methyloglobulus morosus KoM1</name>
    <dbReference type="NCBI Taxonomy" id="1116472"/>
    <lineage>
        <taxon>Bacteria</taxon>
        <taxon>Pseudomonadati</taxon>
        <taxon>Pseudomonadota</taxon>
        <taxon>Gammaproteobacteria</taxon>
        <taxon>Methylococcales</taxon>
        <taxon>Methylococcaceae</taxon>
        <taxon>Methyloglobulus</taxon>
    </lineage>
</organism>
<evidence type="ECO:0000313" key="3">
    <source>
        <dbReference type="EMBL" id="ESS71958.1"/>
    </source>
</evidence>
<proteinExistence type="predicted"/>
<evidence type="ECO:0000256" key="2">
    <source>
        <dbReference type="SAM" id="SignalP"/>
    </source>
</evidence>
<dbReference type="OrthoDB" id="5574459at2"/>
<feature type="chain" id="PRO_5004731998" evidence="2">
    <location>
        <begin position="30"/>
        <end position="90"/>
    </location>
</feature>
<evidence type="ECO:0000313" key="4">
    <source>
        <dbReference type="Proteomes" id="UP000017842"/>
    </source>
</evidence>